<keyword evidence="2" id="KW-1133">Transmembrane helix</keyword>
<feature type="compositionally biased region" description="Polar residues" evidence="1">
    <location>
        <begin position="85"/>
        <end position="95"/>
    </location>
</feature>
<keyword evidence="2" id="KW-0472">Membrane</keyword>
<sequence length="245" mass="25699">MDDVSTYIERLEEVTETKQGAAETEAEYINRLGQETSLSESEITTTSEAITKSAYSPGDLSADEEEVLDSFLEAVQTAYREDPTQQEATTDTAITDQSDNDSFESDEEDTDNTLSIDYPEAAKTEPPEISDDDGIFDIETSTDAIKETVQANRQVAIIVTALLVLLLTVVTVAGAVGLMETGVTAAVTGTMGGGDTTGVDSQGSTGVSTTTTPELSSTQTTTASSTTTSTPTPEPTPIPTPTPTA</sequence>
<gene>
    <name evidence="3" type="ORF">J07HQW2_02235</name>
</gene>
<dbReference type="HOGENOM" id="CLU_1139997_0_0_2"/>
<feature type="region of interest" description="Disordered" evidence="1">
    <location>
        <begin position="30"/>
        <end position="62"/>
    </location>
</feature>
<feature type="compositionally biased region" description="Low complexity" evidence="1">
    <location>
        <begin position="197"/>
        <end position="231"/>
    </location>
</feature>
<feature type="compositionally biased region" description="Low complexity" evidence="1">
    <location>
        <begin position="35"/>
        <end position="48"/>
    </location>
</feature>
<feature type="compositionally biased region" description="Acidic residues" evidence="1">
    <location>
        <begin position="98"/>
        <end position="111"/>
    </location>
</feature>
<organism evidence="3 4">
    <name type="scientific">Haloquadratum walsbyi J07HQW2</name>
    <dbReference type="NCBI Taxonomy" id="1238425"/>
    <lineage>
        <taxon>Archaea</taxon>
        <taxon>Methanobacteriati</taxon>
        <taxon>Methanobacteriota</taxon>
        <taxon>Stenosarchaea group</taxon>
        <taxon>Halobacteria</taxon>
        <taxon>Halobacteriales</taxon>
        <taxon>Haloferacaceae</taxon>
        <taxon>Haloquadratum</taxon>
    </lineage>
</organism>
<dbReference type="RefSeq" id="WP_021055247.1">
    <property type="nucleotide sequence ID" value="NZ_KE356561.1"/>
</dbReference>
<feature type="non-terminal residue" evidence="3">
    <location>
        <position position="245"/>
    </location>
</feature>
<feature type="region of interest" description="Disordered" evidence="1">
    <location>
        <begin position="191"/>
        <end position="245"/>
    </location>
</feature>
<proteinExistence type="predicted"/>
<evidence type="ECO:0000313" key="3">
    <source>
        <dbReference type="EMBL" id="ERG95775.1"/>
    </source>
</evidence>
<accession>U1NFC3</accession>
<evidence type="ECO:0000313" key="4">
    <source>
        <dbReference type="Proteomes" id="UP000030710"/>
    </source>
</evidence>
<reference evidence="3 4" key="1">
    <citation type="journal article" date="2013" name="PLoS ONE">
        <title>Assembly-driven community genomics of a hypersaline microbial ecosystem.</title>
        <authorList>
            <person name="Podell S."/>
            <person name="Ugalde J.A."/>
            <person name="Narasingarao P."/>
            <person name="Banfield J.F."/>
            <person name="Heidelberg K.B."/>
            <person name="Allen E.E."/>
        </authorList>
    </citation>
    <scope>NUCLEOTIDE SEQUENCE [LARGE SCALE GENOMIC DNA]</scope>
    <source>
        <strain evidence="4">J07HQW2</strain>
    </source>
</reference>
<feature type="transmembrane region" description="Helical" evidence="2">
    <location>
        <begin position="155"/>
        <end position="179"/>
    </location>
</feature>
<dbReference type="AlphaFoldDB" id="U1NFC3"/>
<keyword evidence="2" id="KW-0812">Transmembrane</keyword>
<dbReference type="Proteomes" id="UP000030710">
    <property type="component" value="Unassembled WGS sequence"/>
</dbReference>
<evidence type="ECO:0000256" key="1">
    <source>
        <dbReference type="SAM" id="MobiDB-lite"/>
    </source>
</evidence>
<evidence type="ECO:0000256" key="2">
    <source>
        <dbReference type="SAM" id="Phobius"/>
    </source>
</evidence>
<name>U1NFC3_9EURY</name>
<feature type="compositionally biased region" description="Pro residues" evidence="1">
    <location>
        <begin position="232"/>
        <end position="245"/>
    </location>
</feature>
<dbReference type="eggNOG" id="arCOG03441">
    <property type="taxonomic scope" value="Archaea"/>
</dbReference>
<dbReference type="EMBL" id="KE356561">
    <property type="protein sequence ID" value="ERG95775.1"/>
    <property type="molecule type" value="Genomic_DNA"/>
</dbReference>
<feature type="region of interest" description="Disordered" evidence="1">
    <location>
        <begin position="80"/>
        <end position="133"/>
    </location>
</feature>
<protein>
    <submittedName>
        <fullName evidence="3">Uncharacterized protein</fullName>
    </submittedName>
</protein>